<dbReference type="SUPFAM" id="SSF48371">
    <property type="entry name" value="ARM repeat"/>
    <property type="match status" value="1"/>
</dbReference>
<evidence type="ECO:0000256" key="5">
    <source>
        <dbReference type="ARBA" id="ARBA00022927"/>
    </source>
</evidence>
<evidence type="ECO:0000256" key="3">
    <source>
        <dbReference type="ARBA" id="ARBA00022490"/>
    </source>
</evidence>
<keyword evidence="4" id="KW-0677">Repeat</keyword>
<dbReference type="InterPro" id="IPR011989">
    <property type="entry name" value="ARM-like"/>
</dbReference>
<evidence type="ECO:0000313" key="7">
    <source>
        <dbReference type="Proteomes" id="UP000823775"/>
    </source>
</evidence>
<comment type="caution">
    <text evidence="6">The sequence shown here is derived from an EMBL/GenBank/DDBJ whole genome shotgun (WGS) entry which is preliminary data.</text>
</comment>
<keyword evidence="5" id="KW-0653">Protein transport</keyword>
<keyword evidence="3" id="KW-0963">Cytoplasm</keyword>
<evidence type="ECO:0000256" key="1">
    <source>
        <dbReference type="ARBA" id="ARBA00004496"/>
    </source>
</evidence>
<dbReference type="Pfam" id="PF12755">
    <property type="entry name" value="Vac14_Fab1_bd"/>
    <property type="match status" value="1"/>
</dbReference>
<dbReference type="EMBL" id="JACEIK010001011">
    <property type="protein sequence ID" value="MCD7465043.1"/>
    <property type="molecule type" value="Genomic_DNA"/>
</dbReference>
<dbReference type="InterPro" id="IPR016024">
    <property type="entry name" value="ARM-type_fold"/>
</dbReference>
<dbReference type="InterPro" id="IPR041653">
    <property type="entry name" value="Importin_rep_4"/>
</dbReference>
<name>A0ABS8T1S9_DATST</name>
<dbReference type="Pfam" id="PF18808">
    <property type="entry name" value="Importin_rep_4"/>
    <property type="match status" value="1"/>
</dbReference>
<keyword evidence="2" id="KW-0813">Transport</keyword>
<dbReference type="Gene3D" id="1.25.10.10">
    <property type="entry name" value="Leucine-rich Repeat Variant"/>
    <property type="match status" value="1"/>
</dbReference>
<keyword evidence="7" id="KW-1185">Reference proteome</keyword>
<dbReference type="PANTHER" id="PTHR10527">
    <property type="entry name" value="IMPORTIN BETA"/>
    <property type="match status" value="1"/>
</dbReference>
<reference evidence="6 7" key="1">
    <citation type="journal article" date="2021" name="BMC Genomics">
        <title>Datura genome reveals duplications of psychoactive alkaloid biosynthetic genes and high mutation rate following tissue culture.</title>
        <authorList>
            <person name="Rajewski A."/>
            <person name="Carter-House D."/>
            <person name="Stajich J."/>
            <person name="Litt A."/>
        </authorList>
    </citation>
    <scope>NUCLEOTIDE SEQUENCE [LARGE SCALE GENOMIC DNA]</scope>
    <source>
        <strain evidence="6">AR-01</strain>
    </source>
</reference>
<dbReference type="Proteomes" id="UP000823775">
    <property type="component" value="Unassembled WGS sequence"/>
</dbReference>
<evidence type="ECO:0000256" key="2">
    <source>
        <dbReference type="ARBA" id="ARBA00022448"/>
    </source>
</evidence>
<dbReference type="InterPro" id="IPR040122">
    <property type="entry name" value="Importin_beta"/>
</dbReference>
<gene>
    <name evidence="6" type="ORF">HAX54_000436</name>
</gene>
<sequence length="219" mass="24422">MLVIADDEKLEEKMRGLVVEFVLSSIEAKEGPPGMISKLPSFTNTCITIFLKLLLDITDKSSWNIARETEREDAGQTRNCIFGKRCLCRFSVALGGMTIAPTAVEQLDAYSVATEWEKRHAALIALVQIAKGSSEVMTEYVEQLVNMVLHSFQDPHPRVRWAAINAIYKLSTNFCPDLQEQYHNQVLPALAAAMDDFQSPRVQARAASTLLLFCGPEML</sequence>
<evidence type="ECO:0000256" key="4">
    <source>
        <dbReference type="ARBA" id="ARBA00022737"/>
    </source>
</evidence>
<organism evidence="6 7">
    <name type="scientific">Datura stramonium</name>
    <name type="common">Jimsonweed</name>
    <name type="synonym">Common thornapple</name>
    <dbReference type="NCBI Taxonomy" id="4076"/>
    <lineage>
        <taxon>Eukaryota</taxon>
        <taxon>Viridiplantae</taxon>
        <taxon>Streptophyta</taxon>
        <taxon>Embryophyta</taxon>
        <taxon>Tracheophyta</taxon>
        <taxon>Spermatophyta</taxon>
        <taxon>Magnoliopsida</taxon>
        <taxon>eudicotyledons</taxon>
        <taxon>Gunneridae</taxon>
        <taxon>Pentapetalae</taxon>
        <taxon>asterids</taxon>
        <taxon>lamiids</taxon>
        <taxon>Solanales</taxon>
        <taxon>Solanaceae</taxon>
        <taxon>Solanoideae</taxon>
        <taxon>Datureae</taxon>
        <taxon>Datura</taxon>
    </lineage>
</organism>
<accession>A0ABS8T1S9</accession>
<protein>
    <submittedName>
        <fullName evidence="6">Uncharacterized protein</fullName>
    </submittedName>
</protein>
<evidence type="ECO:0000313" key="6">
    <source>
        <dbReference type="EMBL" id="MCD7465043.1"/>
    </source>
</evidence>
<proteinExistence type="predicted"/>
<comment type="subcellular location">
    <subcellularLocation>
        <location evidence="1">Cytoplasm</location>
    </subcellularLocation>
</comment>